<dbReference type="PANTHER" id="PTHR34978">
    <property type="entry name" value="POSSIBLE SENSOR-TRANSDUCER PROTEIN BLAR"/>
    <property type="match status" value="1"/>
</dbReference>
<keyword evidence="2" id="KW-1133">Transmembrane helix</keyword>
<proteinExistence type="predicted"/>
<evidence type="ECO:0000313" key="4">
    <source>
        <dbReference type="EMBL" id="SFE26848.1"/>
    </source>
</evidence>
<feature type="region of interest" description="Disordered" evidence="1">
    <location>
        <begin position="13"/>
        <end position="55"/>
    </location>
</feature>
<accession>A0A1I1Z6C8</accession>
<keyword evidence="5" id="KW-1185">Reference proteome</keyword>
<reference evidence="5" key="1">
    <citation type="submission" date="2016-10" db="EMBL/GenBank/DDBJ databases">
        <authorList>
            <person name="Varghese N."/>
            <person name="Submissions S."/>
        </authorList>
    </citation>
    <scope>NUCLEOTIDE SEQUENCE [LARGE SCALE GENOMIC DNA]</scope>
    <source>
        <strain evidence="5">CGMCC 1.10223</strain>
    </source>
</reference>
<feature type="domain" description="Peptidase M56" evidence="3">
    <location>
        <begin position="83"/>
        <end position="283"/>
    </location>
</feature>
<dbReference type="Proteomes" id="UP000183410">
    <property type="component" value="Unassembled WGS sequence"/>
</dbReference>
<name>A0A1I1Z6C8_9BACL</name>
<dbReference type="AlphaFoldDB" id="A0A1I1Z6C8"/>
<gene>
    <name evidence="4" type="ORF">SAMN04487969_101992</name>
</gene>
<protein>
    <submittedName>
        <fullName evidence="4">Bla regulator protein blaR1</fullName>
    </submittedName>
</protein>
<dbReference type="CDD" id="cd07341">
    <property type="entry name" value="M56_BlaR1_MecR1_like"/>
    <property type="match status" value="1"/>
</dbReference>
<dbReference type="InterPro" id="IPR008756">
    <property type="entry name" value="Peptidase_M56"/>
</dbReference>
<feature type="compositionally biased region" description="Polar residues" evidence="1">
    <location>
        <begin position="15"/>
        <end position="27"/>
    </location>
</feature>
<evidence type="ECO:0000256" key="2">
    <source>
        <dbReference type="SAM" id="Phobius"/>
    </source>
</evidence>
<feature type="compositionally biased region" description="Basic and acidic residues" evidence="1">
    <location>
        <begin position="28"/>
        <end position="41"/>
    </location>
</feature>
<keyword evidence="2" id="KW-0472">Membrane</keyword>
<sequence length="685" mass="78259">MFNLVPQAIADKWTTDQSHPADNSGSVKQREDTFESGDETKAALQQRAEETLPSDLSASRLEDSDLVTATPLSHSGEENRGGSSILKIGLLIWLGGLVFLGIYYLVVTLRFRKQLRFARRINNEEVLSVLKACSEQLGIKPNIPVYEISGFQSPWIYGMLKPRIYLPEDIVVIADSRQLRHVLLHELAHYKRKDLWFNSLWTLAVWLHWFNPLVWLARQKMASDREMACDAVVLEALGERESSSYGMTLLMLSRFFSRSSSPRVNLSYFFNNKNETKRRVMMITKFKQGSYKLSATAILLILVLSAVLLTNANVDSNASQAADSKVENTVSSFQIDRLIPSSKWFHNLDRALAFSTFDFKAPDYLPEGYRLRNVDLSENFSRANKADWIELVTITFVSNFGQQDEQNFEIKASKGNGTLLEHQLLWGASYSQEPGRAPSYRQEDLTLGSMKGIMYTTTRSKYKKKPETAKSFVWQENGVTYSINYYSADLTQEELVKVVQSFALPEQVQYVDYKGEGNSFPLYDETDLQEAKHILGFPVKFPFAISDYGLKLSDSVMQQVDDQNTGFSIRPDTDALKNSYRVPYNSSIYEINDTIDYYQSKAPIVDVNKLSFMHKLGINGIEISAYADKDHIYWEPIHSDNNQLKFKTQTYYVWKQDGIYYTAFFLGVDKHQEENLKALVLAPVQ</sequence>
<evidence type="ECO:0000259" key="3">
    <source>
        <dbReference type="Pfam" id="PF05569"/>
    </source>
</evidence>
<dbReference type="Pfam" id="PF05569">
    <property type="entry name" value="Peptidase_M56"/>
    <property type="match status" value="1"/>
</dbReference>
<dbReference type="EMBL" id="FONN01000001">
    <property type="protein sequence ID" value="SFE26848.1"/>
    <property type="molecule type" value="Genomic_DNA"/>
</dbReference>
<evidence type="ECO:0000256" key="1">
    <source>
        <dbReference type="SAM" id="MobiDB-lite"/>
    </source>
</evidence>
<feature type="transmembrane region" description="Helical" evidence="2">
    <location>
        <begin position="195"/>
        <end position="217"/>
    </location>
</feature>
<dbReference type="PANTHER" id="PTHR34978:SF3">
    <property type="entry name" value="SLR0241 PROTEIN"/>
    <property type="match status" value="1"/>
</dbReference>
<dbReference type="InterPro" id="IPR052173">
    <property type="entry name" value="Beta-lactam_resp_regulator"/>
</dbReference>
<organism evidence="4 5">
    <name type="scientific">Paenibacillus algorifonticola</name>
    <dbReference type="NCBI Taxonomy" id="684063"/>
    <lineage>
        <taxon>Bacteria</taxon>
        <taxon>Bacillati</taxon>
        <taxon>Bacillota</taxon>
        <taxon>Bacilli</taxon>
        <taxon>Bacillales</taxon>
        <taxon>Paenibacillaceae</taxon>
        <taxon>Paenibacillus</taxon>
    </lineage>
</organism>
<evidence type="ECO:0000313" key="5">
    <source>
        <dbReference type="Proteomes" id="UP000183410"/>
    </source>
</evidence>
<keyword evidence="2" id="KW-0812">Transmembrane</keyword>
<feature type="transmembrane region" description="Helical" evidence="2">
    <location>
        <begin position="88"/>
        <end position="106"/>
    </location>
</feature>